<dbReference type="PANTHER" id="PTHR43609:SF1">
    <property type="entry name" value="ACETYL-COA HYDROLASE"/>
    <property type="match status" value="1"/>
</dbReference>
<feature type="domain" description="Acetyl-CoA hydrolase/transferase N-terminal" evidence="2">
    <location>
        <begin position="14"/>
        <end position="215"/>
    </location>
</feature>
<dbReference type="Gene3D" id="3.40.1080.20">
    <property type="entry name" value="Acetyl-CoA hydrolase/transferase C-terminal domain"/>
    <property type="match status" value="1"/>
</dbReference>
<dbReference type="GO" id="GO:0006083">
    <property type="term" value="P:acetate metabolic process"/>
    <property type="evidence" value="ECO:0007669"/>
    <property type="project" value="InterPro"/>
</dbReference>
<dbReference type="Pfam" id="PF13336">
    <property type="entry name" value="AcetylCoA_hyd_C"/>
    <property type="match status" value="1"/>
</dbReference>
<dbReference type="InterPro" id="IPR038460">
    <property type="entry name" value="AcetylCoA_hyd_C_sf"/>
</dbReference>
<gene>
    <name evidence="4" type="primary">cat1_2</name>
    <name evidence="4" type="ORF">GALL_243660</name>
</gene>
<dbReference type="GO" id="GO:0006084">
    <property type="term" value="P:acetyl-CoA metabolic process"/>
    <property type="evidence" value="ECO:0007669"/>
    <property type="project" value="InterPro"/>
</dbReference>
<dbReference type="InterPro" id="IPR026888">
    <property type="entry name" value="AcetylCoA_hyd_C"/>
</dbReference>
<protein>
    <submittedName>
        <fullName evidence="4">Succinyl-CoA:coenzyme A transferase</fullName>
        <ecNumber evidence="4">2.8.3.-</ecNumber>
    </submittedName>
</protein>
<name>A0A1J5S013_9ZZZZ</name>
<evidence type="ECO:0000313" key="4">
    <source>
        <dbReference type="EMBL" id="OIQ93685.1"/>
    </source>
</evidence>
<evidence type="ECO:0000259" key="3">
    <source>
        <dbReference type="Pfam" id="PF13336"/>
    </source>
</evidence>
<dbReference type="InterPro" id="IPR017821">
    <property type="entry name" value="Succinate_CoA_transferase"/>
</dbReference>
<comment type="caution">
    <text evidence="4">The sequence shown here is derived from an EMBL/GenBank/DDBJ whole genome shotgun (WGS) entry which is preliminary data.</text>
</comment>
<feature type="domain" description="Acetyl-CoA hydrolase/transferase C-terminal" evidence="3">
    <location>
        <begin position="324"/>
        <end position="459"/>
    </location>
</feature>
<dbReference type="GO" id="GO:0008775">
    <property type="term" value="F:acetate CoA-transferase activity"/>
    <property type="evidence" value="ECO:0007669"/>
    <property type="project" value="InterPro"/>
</dbReference>
<dbReference type="AlphaFoldDB" id="A0A1J5S013"/>
<reference evidence="4" key="1">
    <citation type="submission" date="2016-10" db="EMBL/GenBank/DDBJ databases">
        <title>Sequence of Gallionella enrichment culture.</title>
        <authorList>
            <person name="Poehlein A."/>
            <person name="Muehling M."/>
            <person name="Daniel R."/>
        </authorList>
    </citation>
    <scope>NUCLEOTIDE SEQUENCE</scope>
</reference>
<dbReference type="Gene3D" id="3.30.750.70">
    <property type="entry name" value="4-hydroxybutyrate coenzyme like domains"/>
    <property type="match status" value="1"/>
</dbReference>
<organism evidence="4">
    <name type="scientific">mine drainage metagenome</name>
    <dbReference type="NCBI Taxonomy" id="410659"/>
    <lineage>
        <taxon>unclassified sequences</taxon>
        <taxon>metagenomes</taxon>
        <taxon>ecological metagenomes</taxon>
    </lineage>
</organism>
<dbReference type="FunFam" id="3.40.1080.20:FF:000001">
    <property type="entry name" value="Acetyl-CoA hydrolase Ach1"/>
    <property type="match status" value="1"/>
</dbReference>
<dbReference type="InterPro" id="IPR037171">
    <property type="entry name" value="NagB/RpiA_transferase-like"/>
</dbReference>
<keyword evidence="4" id="KW-0808">Transferase</keyword>
<dbReference type="Gene3D" id="3.40.1080.10">
    <property type="entry name" value="Glutaconate Coenzyme A-transferase"/>
    <property type="match status" value="1"/>
</dbReference>
<sequence length="503" mass="54330">MYRNRIGMSALWGKVMSPREASGLIKDGMTVGLSGFNRAGEAKAVPIALAERARDQALRIDLVTGASIGSEVDKSLAESHSLARRMPFQADPALRAAINRGEVMYIDQHLSETVDLLRTHQLKPIDVAVIEAIAITADGGIVPTTSVGNSASLAMMAEQVIVEINLAQPLTLMGMHDLYIPTRRPYREAFPLTRPSQRIGLAAIPVEPSRIKAIVITDKPDAWVSVVPPDQETADIAGFLIEFLQHEVRQGRLDNRLAPLQAGVGSIANAVLHGFQDSPFHDLEMYSEVLQDSTFDLFDSGKLVFASASSMTLSQAKGEQVYPDLAKYRDRIVLRPQEVSNSPEIIRRLGIIAINTALEADLYGNVNSTHVGGTHMMNGIGGSGDFARNAQMAIFVTKSIAKGGRISSIVPMVSHTDHAGLDVDLLVTEQGLADLRGLAPVERARRIIANCVHPGYRDAAAAYLDEALLRGGETPHVLEKAFSWHAALREHGTMLPSAPLAAE</sequence>
<dbReference type="EMBL" id="MLJW01000202">
    <property type="protein sequence ID" value="OIQ93685.1"/>
    <property type="molecule type" value="Genomic_DNA"/>
</dbReference>
<dbReference type="InterPro" id="IPR003702">
    <property type="entry name" value="ActCoA_hydro_N"/>
</dbReference>
<dbReference type="GO" id="GO:0003986">
    <property type="term" value="F:acetyl-CoA hydrolase activity"/>
    <property type="evidence" value="ECO:0007669"/>
    <property type="project" value="TreeGrafter"/>
</dbReference>
<evidence type="ECO:0000259" key="2">
    <source>
        <dbReference type="Pfam" id="PF02550"/>
    </source>
</evidence>
<dbReference type="SUPFAM" id="SSF100950">
    <property type="entry name" value="NagB/RpiA/CoA transferase-like"/>
    <property type="match status" value="2"/>
</dbReference>
<proteinExistence type="inferred from homology"/>
<evidence type="ECO:0000256" key="1">
    <source>
        <dbReference type="ARBA" id="ARBA00009632"/>
    </source>
</evidence>
<dbReference type="Pfam" id="PF02550">
    <property type="entry name" value="AcetylCoA_hydro"/>
    <property type="match status" value="1"/>
</dbReference>
<dbReference type="NCBIfam" id="TIGR03458">
    <property type="entry name" value="YgfH_subfam"/>
    <property type="match status" value="1"/>
</dbReference>
<comment type="similarity">
    <text evidence="1">Belongs to the acetyl-CoA hydrolase/transferase family.</text>
</comment>
<accession>A0A1J5S013</accession>
<dbReference type="FunFam" id="3.30.750.70:FF:000002">
    <property type="entry name" value="Acetyl-CoA hydrolase Ach1"/>
    <property type="match status" value="1"/>
</dbReference>
<dbReference type="EC" id="2.8.3.-" evidence="4"/>
<dbReference type="InterPro" id="IPR046433">
    <property type="entry name" value="ActCoA_hydro"/>
</dbReference>
<dbReference type="PANTHER" id="PTHR43609">
    <property type="entry name" value="ACETYL-COA HYDROLASE"/>
    <property type="match status" value="1"/>
</dbReference>